<keyword evidence="1" id="KW-0812">Transmembrane</keyword>
<dbReference type="KEGG" id="salk:FBQ74_16935"/>
<feature type="transmembrane region" description="Helical" evidence="1">
    <location>
        <begin position="124"/>
        <end position="143"/>
    </location>
</feature>
<feature type="transmembrane region" description="Helical" evidence="1">
    <location>
        <begin position="39"/>
        <end position="56"/>
    </location>
</feature>
<reference evidence="2 3" key="1">
    <citation type="submission" date="2019-04" db="EMBL/GenBank/DDBJ databases">
        <title>Salinimonas iocasae sp. nov., a halophilic bacterium isolated from the outer tube casing of tubeworms in Okinawa Trough.</title>
        <authorList>
            <person name="Zhang H."/>
            <person name="Wang H."/>
            <person name="Li C."/>
        </authorList>
    </citation>
    <scope>NUCLEOTIDE SEQUENCE [LARGE SCALE GENOMIC DNA]</scope>
    <source>
        <strain evidence="2 3">KX18D6</strain>
    </source>
</reference>
<feature type="transmembrane region" description="Helical" evidence="1">
    <location>
        <begin position="68"/>
        <end position="87"/>
    </location>
</feature>
<sequence length="192" mass="22493">MMNDFDKDLNDLWQSQPVSKIDINQVKKRWRTFQFRHRLYLTLDFLCLVPLIYLLFWSPIRTNSPEWYFLIAIGFAAVVYTIYLTWLRRLSLFSGKSTRDHLHLLRNQLANNVRIAQVSKHSAWVVQLALTAFYLTLYINGGLPAAKHIPVVIAIGGAGIANLLFYLWAARRQRRFARELEQLQIQIDTSEL</sequence>
<proteinExistence type="predicted"/>
<name>A0A5B7YHA0_9ALTE</name>
<dbReference type="EMBL" id="CP039852">
    <property type="protein sequence ID" value="QCZ95057.1"/>
    <property type="molecule type" value="Genomic_DNA"/>
</dbReference>
<organism evidence="2 3">
    <name type="scientific">Salinimonas iocasae</name>
    <dbReference type="NCBI Taxonomy" id="2572577"/>
    <lineage>
        <taxon>Bacteria</taxon>
        <taxon>Pseudomonadati</taxon>
        <taxon>Pseudomonadota</taxon>
        <taxon>Gammaproteobacteria</taxon>
        <taxon>Alteromonadales</taxon>
        <taxon>Alteromonadaceae</taxon>
        <taxon>Alteromonas/Salinimonas group</taxon>
        <taxon>Salinimonas</taxon>
    </lineage>
</organism>
<evidence type="ECO:0000313" key="2">
    <source>
        <dbReference type="EMBL" id="QCZ95057.1"/>
    </source>
</evidence>
<gene>
    <name evidence="2" type="ORF">FBQ74_16935</name>
</gene>
<dbReference type="RefSeq" id="WP_139757787.1">
    <property type="nucleotide sequence ID" value="NZ_CP039852.1"/>
</dbReference>
<keyword evidence="1" id="KW-1133">Transmembrane helix</keyword>
<dbReference type="OrthoDB" id="6387574at2"/>
<accession>A0A5B7YHA0</accession>
<dbReference type="Proteomes" id="UP000304912">
    <property type="component" value="Chromosome"/>
</dbReference>
<keyword evidence="3" id="KW-1185">Reference proteome</keyword>
<evidence type="ECO:0000256" key="1">
    <source>
        <dbReference type="SAM" id="Phobius"/>
    </source>
</evidence>
<feature type="transmembrane region" description="Helical" evidence="1">
    <location>
        <begin position="149"/>
        <end position="169"/>
    </location>
</feature>
<keyword evidence="1" id="KW-0472">Membrane</keyword>
<dbReference type="AlphaFoldDB" id="A0A5B7YHA0"/>
<evidence type="ECO:0000313" key="3">
    <source>
        <dbReference type="Proteomes" id="UP000304912"/>
    </source>
</evidence>
<protein>
    <submittedName>
        <fullName evidence="2">Uncharacterized protein</fullName>
    </submittedName>
</protein>